<name>A0ABR4JH34_9EURO</name>
<protein>
    <submittedName>
        <fullName evidence="2">Uncharacterized protein</fullName>
    </submittedName>
</protein>
<sequence>MFCPIRLLELLRDYFRLATIANDLKRPRCRSANSGLIQLRVPHRRRNKRATIPEFETPVDITETLLDDTELEQPDGHTEFATMDEIRLQNRRNRRDASYRMAEITQQLYNLPSSHVEHALLTHLNLVSEKLVLGAHDPGKHSFQPQSVPWVQAHAPDMQDALVKHEADAMERFWPLHDKDSITEMDGADTRGSHLAIEFGQYDQPPRAVWHTGHAFGVDRSVSTFPISSLSYKQKITITRFLRDVNDSVLKSRSMTPRIFAAGENTSALAPWSTEIDSAWIRDLITLPFPNFFRTELLIALGITRTRLLVFKDHEIAPVMLVSCFNGTKARILQVHYTSGRLIVFVSDTFQFHSPEARGENIPPLCSLPCKPAGRKYQEDDTEVGGGTQADLE</sequence>
<evidence type="ECO:0000313" key="2">
    <source>
        <dbReference type="EMBL" id="KAL2839348.1"/>
    </source>
</evidence>
<dbReference type="Proteomes" id="UP001610446">
    <property type="component" value="Unassembled WGS sequence"/>
</dbReference>
<gene>
    <name evidence="2" type="ORF">BJY01DRAFT_250528</name>
</gene>
<evidence type="ECO:0000256" key="1">
    <source>
        <dbReference type="SAM" id="MobiDB-lite"/>
    </source>
</evidence>
<feature type="region of interest" description="Disordered" evidence="1">
    <location>
        <begin position="374"/>
        <end position="393"/>
    </location>
</feature>
<comment type="caution">
    <text evidence="2">The sequence shown here is derived from an EMBL/GenBank/DDBJ whole genome shotgun (WGS) entry which is preliminary data.</text>
</comment>
<keyword evidence="3" id="KW-1185">Reference proteome</keyword>
<feature type="compositionally biased region" description="Gly residues" evidence="1">
    <location>
        <begin position="384"/>
        <end position="393"/>
    </location>
</feature>
<proteinExistence type="predicted"/>
<dbReference type="EMBL" id="JBFXLU010000134">
    <property type="protein sequence ID" value="KAL2839348.1"/>
    <property type="molecule type" value="Genomic_DNA"/>
</dbReference>
<reference evidence="2 3" key="1">
    <citation type="submission" date="2024-07" db="EMBL/GenBank/DDBJ databases">
        <title>Section-level genome sequencing and comparative genomics of Aspergillus sections Usti and Cavernicolus.</title>
        <authorList>
            <consortium name="Lawrence Berkeley National Laboratory"/>
            <person name="Nybo J.L."/>
            <person name="Vesth T.C."/>
            <person name="Theobald S."/>
            <person name="Frisvad J.C."/>
            <person name="Larsen T.O."/>
            <person name="Kjaerboelling I."/>
            <person name="Rothschild-Mancinelli K."/>
            <person name="Lyhne E.K."/>
            <person name="Kogle M.E."/>
            <person name="Barry K."/>
            <person name="Clum A."/>
            <person name="Na H."/>
            <person name="Ledsgaard L."/>
            <person name="Lin J."/>
            <person name="Lipzen A."/>
            <person name="Kuo A."/>
            <person name="Riley R."/>
            <person name="Mondo S."/>
            <person name="Labutti K."/>
            <person name="Haridas S."/>
            <person name="Pangalinan J."/>
            <person name="Salamov A.A."/>
            <person name="Simmons B.A."/>
            <person name="Magnuson J.K."/>
            <person name="Chen J."/>
            <person name="Drula E."/>
            <person name="Henrissat B."/>
            <person name="Wiebenga A."/>
            <person name="Lubbers R.J."/>
            <person name="Gomes A.C."/>
            <person name="Makela M.R."/>
            <person name="Stajich J."/>
            <person name="Grigoriev I.V."/>
            <person name="Mortensen U.H."/>
            <person name="De Vries R.P."/>
            <person name="Baker S.E."/>
            <person name="Andersen M.R."/>
        </authorList>
    </citation>
    <scope>NUCLEOTIDE SEQUENCE [LARGE SCALE GENOMIC DNA]</scope>
    <source>
        <strain evidence="2 3">CBS 123904</strain>
    </source>
</reference>
<evidence type="ECO:0000313" key="3">
    <source>
        <dbReference type="Proteomes" id="UP001610446"/>
    </source>
</evidence>
<accession>A0ABR4JH34</accession>
<organism evidence="2 3">
    <name type="scientific">Aspergillus pseudoustus</name>
    <dbReference type="NCBI Taxonomy" id="1810923"/>
    <lineage>
        <taxon>Eukaryota</taxon>
        <taxon>Fungi</taxon>
        <taxon>Dikarya</taxon>
        <taxon>Ascomycota</taxon>
        <taxon>Pezizomycotina</taxon>
        <taxon>Eurotiomycetes</taxon>
        <taxon>Eurotiomycetidae</taxon>
        <taxon>Eurotiales</taxon>
        <taxon>Aspergillaceae</taxon>
        <taxon>Aspergillus</taxon>
        <taxon>Aspergillus subgen. Nidulantes</taxon>
    </lineage>
</organism>